<name>A0AAE3N813_9BURK</name>
<reference evidence="4" key="1">
    <citation type="submission" date="2023-01" db="EMBL/GenBank/DDBJ databases">
        <title>Xenophilus mangrovi sp. nov., isolated from soil of Mangrove nature reserve.</title>
        <authorList>
            <person name="Xu S."/>
            <person name="Liu Z."/>
            <person name="Xu Y."/>
        </authorList>
    </citation>
    <scope>NUCLEOTIDE SEQUENCE</scope>
    <source>
        <strain evidence="4">YW8</strain>
    </source>
</reference>
<organism evidence="4 5">
    <name type="scientific">Xenophilus arseniciresistens</name>
    <dbReference type="NCBI Taxonomy" id="1283306"/>
    <lineage>
        <taxon>Bacteria</taxon>
        <taxon>Pseudomonadati</taxon>
        <taxon>Pseudomonadota</taxon>
        <taxon>Betaproteobacteria</taxon>
        <taxon>Burkholderiales</taxon>
        <taxon>Comamonadaceae</taxon>
        <taxon>Xenophilus</taxon>
    </lineage>
</organism>
<feature type="active site" description="Proton donor/acceptor" evidence="2">
    <location>
        <position position="86"/>
    </location>
</feature>
<evidence type="ECO:0000256" key="3">
    <source>
        <dbReference type="PIRSR" id="PIRSR613078-2"/>
    </source>
</evidence>
<dbReference type="InterPro" id="IPR051695">
    <property type="entry name" value="Phosphoglycerate_Mutase"/>
</dbReference>
<dbReference type="GO" id="GO:0043456">
    <property type="term" value="P:regulation of pentose-phosphate shunt"/>
    <property type="evidence" value="ECO:0007669"/>
    <property type="project" value="TreeGrafter"/>
</dbReference>
<dbReference type="GO" id="GO:0005829">
    <property type="term" value="C:cytosol"/>
    <property type="evidence" value="ECO:0007669"/>
    <property type="project" value="TreeGrafter"/>
</dbReference>
<evidence type="ECO:0000313" key="4">
    <source>
        <dbReference type="EMBL" id="MDA7415602.1"/>
    </source>
</evidence>
<comment type="caution">
    <text evidence="4">The sequence shown here is derived from an EMBL/GenBank/DDBJ whole genome shotgun (WGS) entry which is preliminary data.</text>
</comment>
<dbReference type="InterPro" id="IPR029033">
    <property type="entry name" value="His_PPase_superfam"/>
</dbReference>
<gene>
    <name evidence="4" type="ORF">PGB34_04440</name>
</gene>
<dbReference type="InterPro" id="IPR013078">
    <property type="entry name" value="His_Pase_superF_clade-1"/>
</dbReference>
<dbReference type="EMBL" id="JAQIPB010000001">
    <property type="protein sequence ID" value="MDA7415602.1"/>
    <property type="molecule type" value="Genomic_DNA"/>
</dbReference>
<evidence type="ECO:0000256" key="2">
    <source>
        <dbReference type="PIRSR" id="PIRSR613078-1"/>
    </source>
</evidence>
<dbReference type="PANTHER" id="PTHR46517">
    <property type="entry name" value="FRUCTOSE-2,6-BISPHOSPHATASE TIGAR"/>
    <property type="match status" value="1"/>
</dbReference>
<dbReference type="SMART" id="SM00855">
    <property type="entry name" value="PGAM"/>
    <property type="match status" value="1"/>
</dbReference>
<feature type="binding site" evidence="3">
    <location>
        <position position="60"/>
    </location>
    <ligand>
        <name>substrate</name>
    </ligand>
</feature>
<protein>
    <submittedName>
        <fullName evidence="4">Histidine phosphatase family protein</fullName>
    </submittedName>
</protein>
<feature type="binding site" evidence="3">
    <location>
        <begin position="10"/>
        <end position="17"/>
    </location>
    <ligand>
        <name>substrate</name>
    </ligand>
</feature>
<dbReference type="RefSeq" id="WP_271426845.1">
    <property type="nucleotide sequence ID" value="NZ_JAQIPB010000001.1"/>
</dbReference>
<dbReference type="CDD" id="cd07067">
    <property type="entry name" value="HP_PGM_like"/>
    <property type="match status" value="1"/>
</dbReference>
<keyword evidence="1" id="KW-0378">Hydrolase</keyword>
<feature type="active site" description="Tele-phosphohistidine intermediate" evidence="2">
    <location>
        <position position="11"/>
    </location>
</feature>
<sequence length="216" mass="23769">MQVTRLLAVRHGETAWNADGRIQGHLDIPLNEQGLWQAGRAGAALADESIGAIYASDLQRAWQTAQAIAQAQPQPPIVQADVRLRERAFGEFEGRSFAQIETELPEDARRWRQRDPEFTPPGGGESLIQFRERVVPAAAELAARHPGQLVLLVAHGGVMDLLYRAATAQELQAPRSWQLGNATVNRLLWTPQGFSLVGWNDDAHLQQGTVLDESTS</sequence>
<dbReference type="Pfam" id="PF00300">
    <property type="entry name" value="His_Phos_1"/>
    <property type="match status" value="1"/>
</dbReference>
<dbReference type="SUPFAM" id="SSF53254">
    <property type="entry name" value="Phosphoglycerate mutase-like"/>
    <property type="match status" value="1"/>
</dbReference>
<accession>A0AAE3N813</accession>
<dbReference type="PANTHER" id="PTHR46517:SF1">
    <property type="entry name" value="FRUCTOSE-2,6-BISPHOSPHATASE TIGAR"/>
    <property type="match status" value="1"/>
</dbReference>
<dbReference type="Proteomes" id="UP001212602">
    <property type="component" value="Unassembled WGS sequence"/>
</dbReference>
<proteinExistence type="predicted"/>
<dbReference type="GO" id="GO:0045820">
    <property type="term" value="P:negative regulation of glycolytic process"/>
    <property type="evidence" value="ECO:0007669"/>
    <property type="project" value="TreeGrafter"/>
</dbReference>
<evidence type="ECO:0000313" key="5">
    <source>
        <dbReference type="Proteomes" id="UP001212602"/>
    </source>
</evidence>
<keyword evidence="5" id="KW-1185">Reference proteome</keyword>
<dbReference type="Gene3D" id="3.40.50.1240">
    <property type="entry name" value="Phosphoglycerate mutase-like"/>
    <property type="match status" value="1"/>
</dbReference>
<dbReference type="GO" id="GO:0004331">
    <property type="term" value="F:fructose-2,6-bisphosphate 2-phosphatase activity"/>
    <property type="evidence" value="ECO:0007669"/>
    <property type="project" value="TreeGrafter"/>
</dbReference>
<dbReference type="AlphaFoldDB" id="A0AAE3N813"/>
<evidence type="ECO:0000256" key="1">
    <source>
        <dbReference type="ARBA" id="ARBA00022801"/>
    </source>
</evidence>